<dbReference type="Proteomes" id="UP000187209">
    <property type="component" value="Unassembled WGS sequence"/>
</dbReference>
<gene>
    <name evidence="1" type="ORF">SteCoe_17916</name>
    <name evidence="2" type="ORF">SteCoe_3994</name>
</gene>
<dbReference type="SUPFAM" id="SSF48452">
    <property type="entry name" value="TPR-like"/>
    <property type="match status" value="1"/>
</dbReference>
<proteinExistence type="predicted"/>
<name>A0A1R2CVP8_9CILI</name>
<evidence type="ECO:0000313" key="2">
    <source>
        <dbReference type="EMBL" id="OMJ93055.1"/>
    </source>
</evidence>
<protein>
    <submittedName>
        <fullName evidence="2">Uncharacterized protein</fullName>
    </submittedName>
</protein>
<comment type="caution">
    <text evidence="2">The sequence shown here is derived from an EMBL/GenBank/DDBJ whole genome shotgun (WGS) entry which is preliminary data.</text>
</comment>
<dbReference type="Gene3D" id="1.25.40.10">
    <property type="entry name" value="Tetratricopeptide repeat domain"/>
    <property type="match status" value="1"/>
</dbReference>
<dbReference type="EMBL" id="MPUH01000375">
    <property type="protein sequence ID" value="OMJ81565.1"/>
    <property type="molecule type" value="Genomic_DNA"/>
</dbReference>
<reference evidence="2 3" key="1">
    <citation type="submission" date="2016-11" db="EMBL/GenBank/DDBJ databases">
        <title>The macronuclear genome of Stentor coeruleus: a giant cell with tiny introns.</title>
        <authorList>
            <person name="Slabodnick M."/>
            <person name="Ruby J.G."/>
            <person name="Reiff S.B."/>
            <person name="Swart E.C."/>
            <person name="Gosai S."/>
            <person name="Prabakaran S."/>
            <person name="Witkowska E."/>
            <person name="Larue G.E."/>
            <person name="Fisher S."/>
            <person name="Freeman R.M."/>
            <person name="Gunawardena J."/>
            <person name="Chu W."/>
            <person name="Stover N.A."/>
            <person name="Gregory B.D."/>
            <person name="Nowacki M."/>
            <person name="Derisi J."/>
            <person name="Roy S.W."/>
            <person name="Marshall W.F."/>
            <person name="Sood P."/>
        </authorList>
    </citation>
    <scope>NUCLEOTIDE SEQUENCE [LARGE SCALE GENOMIC DNA]</scope>
    <source>
        <strain evidence="2">WM001</strain>
    </source>
</reference>
<sequence length="436" mass="50818">MASSAFIHIVFNNDPNIQSNEKTMKDNTGKLGEILESIITHDYSRGRSAIECAMKSSCEVKQGLFLLGKSYMLLMLKDHKNCLEQLDQIKPSFIYYKEAQFLKAKAYIMAGKWLNAVEILKDIESPKSDINLLYCYSMTNCFQEAIDLSYKLSKIDSYRNQGRLAKYLLQERFQKILDFNIKSNIEEEIDDYNTLRALSFYKLGDMENSINTLIMILEKNNKNEFAWNLIAAAYGVVGYNKDCFWCLIKSSEFNSESWIVWYNLALLFKKTKQNIEFAKSYKKAQTLNPSVPELVNFIIPFYDISMFGKHKSQYVPERHRDIGRIVEPKAKQLKKPKVNKQIILRPETLCRQALEDGYKASLKSMQKGQRKMMNQIKKKFGNNNIELEHVMNLQSMQIEAEMMKQIEKNQRTLLQLTGPVVKESIKLPLKRRKELE</sequence>
<dbReference type="AlphaFoldDB" id="A0A1R2CVP8"/>
<organism evidence="2 3">
    <name type="scientific">Stentor coeruleus</name>
    <dbReference type="NCBI Taxonomy" id="5963"/>
    <lineage>
        <taxon>Eukaryota</taxon>
        <taxon>Sar</taxon>
        <taxon>Alveolata</taxon>
        <taxon>Ciliophora</taxon>
        <taxon>Postciliodesmatophora</taxon>
        <taxon>Heterotrichea</taxon>
        <taxon>Heterotrichida</taxon>
        <taxon>Stentoridae</taxon>
        <taxon>Stentor</taxon>
    </lineage>
</organism>
<dbReference type="EMBL" id="MPUH01000049">
    <property type="protein sequence ID" value="OMJ93055.1"/>
    <property type="molecule type" value="Genomic_DNA"/>
</dbReference>
<accession>A0A1R2CVP8</accession>
<evidence type="ECO:0000313" key="1">
    <source>
        <dbReference type="EMBL" id="OMJ81565.1"/>
    </source>
</evidence>
<dbReference type="InterPro" id="IPR011990">
    <property type="entry name" value="TPR-like_helical_dom_sf"/>
</dbReference>
<evidence type="ECO:0000313" key="3">
    <source>
        <dbReference type="Proteomes" id="UP000187209"/>
    </source>
</evidence>
<keyword evidence="3" id="KW-1185">Reference proteome</keyword>